<evidence type="ECO:0000313" key="7">
    <source>
        <dbReference type="Proteomes" id="UP000886749"/>
    </source>
</evidence>
<organism evidence="6 7">
    <name type="scientific">Candidatus Egerieicola pullicola</name>
    <dbReference type="NCBI Taxonomy" id="2840775"/>
    <lineage>
        <taxon>Bacteria</taxon>
        <taxon>Bacillati</taxon>
        <taxon>Bacillota</taxon>
        <taxon>Clostridia</taxon>
        <taxon>Eubacteriales</taxon>
        <taxon>Oscillospiraceae</taxon>
        <taxon>Oscillospiraceae incertae sedis</taxon>
        <taxon>Candidatus Egerieicola</taxon>
    </lineage>
</organism>
<dbReference type="PANTHER" id="PTHR30627:SF1">
    <property type="entry name" value="PEPTIDOGLYCAN D,D-TRANSPEPTIDASE FTSI"/>
    <property type="match status" value="1"/>
</dbReference>
<keyword evidence="4" id="KW-0812">Transmembrane</keyword>
<feature type="domain" description="PASTA" evidence="5">
    <location>
        <begin position="607"/>
        <end position="663"/>
    </location>
</feature>
<dbReference type="InterPro" id="IPR050515">
    <property type="entry name" value="Beta-lactam/transpept"/>
</dbReference>
<dbReference type="SMART" id="SM00740">
    <property type="entry name" value="PASTA"/>
    <property type="match status" value="2"/>
</dbReference>
<dbReference type="InterPro" id="IPR001460">
    <property type="entry name" value="PCN-bd_Tpept"/>
</dbReference>
<dbReference type="GO" id="GO:0071555">
    <property type="term" value="P:cell wall organization"/>
    <property type="evidence" value="ECO:0007669"/>
    <property type="project" value="TreeGrafter"/>
</dbReference>
<evidence type="ECO:0000313" key="6">
    <source>
        <dbReference type="EMBL" id="HIR40825.1"/>
    </source>
</evidence>
<dbReference type="SUPFAM" id="SSF56601">
    <property type="entry name" value="beta-lactamase/transpeptidase-like"/>
    <property type="match status" value="1"/>
</dbReference>
<dbReference type="Pfam" id="PF03793">
    <property type="entry name" value="PASTA"/>
    <property type="match status" value="2"/>
</dbReference>
<comment type="subcellular location">
    <subcellularLocation>
        <location evidence="1">Membrane</location>
    </subcellularLocation>
</comment>
<dbReference type="InterPro" id="IPR036138">
    <property type="entry name" value="PBP_dimer_sf"/>
</dbReference>
<evidence type="ECO:0000256" key="4">
    <source>
        <dbReference type="SAM" id="Phobius"/>
    </source>
</evidence>
<dbReference type="AlphaFoldDB" id="A0A9D1AIP1"/>
<dbReference type="PANTHER" id="PTHR30627">
    <property type="entry name" value="PEPTIDOGLYCAN D,D-TRANSPEPTIDASE"/>
    <property type="match status" value="1"/>
</dbReference>
<dbReference type="InterPro" id="IPR012338">
    <property type="entry name" value="Beta-lactam/transpept-like"/>
</dbReference>
<comment type="caution">
    <text evidence="6">The sequence shown here is derived from an EMBL/GenBank/DDBJ whole genome shotgun (WGS) entry which is preliminary data.</text>
</comment>
<dbReference type="GO" id="GO:0005886">
    <property type="term" value="C:plasma membrane"/>
    <property type="evidence" value="ECO:0007669"/>
    <property type="project" value="TreeGrafter"/>
</dbReference>
<feature type="domain" description="PASTA" evidence="5">
    <location>
        <begin position="665"/>
        <end position="732"/>
    </location>
</feature>
<dbReference type="EMBL" id="DVGY01000077">
    <property type="protein sequence ID" value="HIR40825.1"/>
    <property type="molecule type" value="Genomic_DNA"/>
</dbReference>
<gene>
    <name evidence="6" type="ORF">IAB36_03250</name>
</gene>
<dbReference type="GO" id="GO:0008658">
    <property type="term" value="F:penicillin binding"/>
    <property type="evidence" value="ECO:0007669"/>
    <property type="project" value="InterPro"/>
</dbReference>
<keyword evidence="4" id="KW-1133">Transmembrane helix</keyword>
<dbReference type="PROSITE" id="PS51178">
    <property type="entry name" value="PASTA"/>
    <property type="match status" value="2"/>
</dbReference>
<dbReference type="Pfam" id="PF03717">
    <property type="entry name" value="PBP_dimer"/>
    <property type="match status" value="1"/>
</dbReference>
<dbReference type="CDD" id="cd06577">
    <property type="entry name" value="PASTA_pknB"/>
    <property type="match status" value="1"/>
</dbReference>
<dbReference type="Gene3D" id="3.40.710.10">
    <property type="entry name" value="DD-peptidase/beta-lactamase superfamily"/>
    <property type="match status" value="1"/>
</dbReference>
<dbReference type="InterPro" id="IPR005543">
    <property type="entry name" value="PASTA_dom"/>
</dbReference>
<dbReference type="SUPFAM" id="SSF54184">
    <property type="entry name" value="Penicillin-binding protein 2x (pbp-2x), c-terminal domain"/>
    <property type="match status" value="1"/>
</dbReference>
<evidence type="ECO:0000259" key="5">
    <source>
        <dbReference type="PROSITE" id="PS51178"/>
    </source>
</evidence>
<dbReference type="SUPFAM" id="SSF56519">
    <property type="entry name" value="Penicillin binding protein dimerisation domain"/>
    <property type="match status" value="1"/>
</dbReference>
<reference evidence="6" key="1">
    <citation type="submission" date="2020-10" db="EMBL/GenBank/DDBJ databases">
        <authorList>
            <person name="Gilroy R."/>
        </authorList>
    </citation>
    <scope>NUCLEOTIDE SEQUENCE</scope>
    <source>
        <strain evidence="6">CHK184-25365</strain>
    </source>
</reference>
<evidence type="ECO:0000256" key="2">
    <source>
        <dbReference type="ARBA" id="ARBA00007171"/>
    </source>
</evidence>
<sequence length="737" mass="79236">MKEAMNRRMKRRLNVIVPVALALVLVWVLYNLGKTVSDPFYREYANAQQLSEDTIPADRGTIYDTNGEVLAESYTVWTVQLSPVTIDAEDKEMVAQFLAETLELDYETVLKQCQQTNRYAVVKKQVEKPEADKIREFAQENGITAIALIEDTKRYYPNNDLASHVIGYVGSDNQGLGGIELEYDDILTGTPGKIVSAADANGNAIATTYESEYAPVDGQSLVLTIDSQIQYYVEKALDQAVADRNPSGGACAIVMNVNNGEILAMASYPDYNPNDPFTLYTSTQQAKLNQPVSEGSTTTYTNSDLLYQQWNNKCTSWTYQPGSVFKIFTGSSALEEGVIDMNTTFSCSGSMQVADRTFRCHLAAGHGVQTLLDAYVNSCNPAFIQIGQALGVHKFSEYYELYGFTEKTGIDLPGEEGGSSNLYIPEADMGPVELASSSFGQTTMVTPIQMATAISAAVNGGYLYQPHVVKEVLDQNGNVVQSYDATLKRQVISEEVSAELRECLEAMVSANGGSTAYIEGYRIGGKSGTSQKNNQDGHYVGSFAAFAPADDPEIVAMVVVDDPDLTLGSYYGSAVAGPALQSIMGDTLSYLGYSKEFTAEQIAAMEKTAPSLTGKDIETATADAAASDFEVRVIGSGDTVLDQMPRNGTAMAEGSTILLYTDDTVATTCTVPNVVGMRPSDANYALTAAGLNVSYNEGVGGTPQSTAVVTSQNYPEGTQLPAGSVVNINFSTITRDG</sequence>
<evidence type="ECO:0000256" key="3">
    <source>
        <dbReference type="ARBA" id="ARBA00023136"/>
    </source>
</evidence>
<dbReference type="Pfam" id="PF00905">
    <property type="entry name" value="Transpeptidase"/>
    <property type="match status" value="1"/>
</dbReference>
<dbReference type="InterPro" id="IPR005311">
    <property type="entry name" value="PBP_dimer"/>
</dbReference>
<name>A0A9D1AIP1_9FIRM</name>
<feature type="transmembrane region" description="Helical" evidence="4">
    <location>
        <begin position="12"/>
        <end position="30"/>
    </location>
</feature>
<evidence type="ECO:0000256" key="1">
    <source>
        <dbReference type="ARBA" id="ARBA00004370"/>
    </source>
</evidence>
<dbReference type="Gene3D" id="3.90.1310.10">
    <property type="entry name" value="Penicillin-binding protein 2a (Domain 2)"/>
    <property type="match status" value="1"/>
</dbReference>
<dbReference type="Proteomes" id="UP000886749">
    <property type="component" value="Unassembled WGS sequence"/>
</dbReference>
<dbReference type="Gene3D" id="3.30.10.20">
    <property type="match status" value="1"/>
</dbReference>
<keyword evidence="3 4" id="KW-0472">Membrane</keyword>
<accession>A0A9D1AIP1</accession>
<protein>
    <submittedName>
        <fullName evidence="6">PASTA domain-containing protein</fullName>
    </submittedName>
</protein>
<comment type="similarity">
    <text evidence="2">Belongs to the transpeptidase family.</text>
</comment>
<proteinExistence type="inferred from homology"/>
<reference evidence="6" key="2">
    <citation type="journal article" date="2021" name="PeerJ">
        <title>Extensive microbial diversity within the chicken gut microbiome revealed by metagenomics and culture.</title>
        <authorList>
            <person name="Gilroy R."/>
            <person name="Ravi A."/>
            <person name="Getino M."/>
            <person name="Pursley I."/>
            <person name="Horton D.L."/>
            <person name="Alikhan N.F."/>
            <person name="Baker D."/>
            <person name="Gharbi K."/>
            <person name="Hall N."/>
            <person name="Watson M."/>
            <person name="Adriaenssens E.M."/>
            <person name="Foster-Nyarko E."/>
            <person name="Jarju S."/>
            <person name="Secka A."/>
            <person name="Antonio M."/>
            <person name="Oren A."/>
            <person name="Chaudhuri R.R."/>
            <person name="La Ragione R."/>
            <person name="Hildebrand F."/>
            <person name="Pallen M.J."/>
        </authorList>
    </citation>
    <scope>NUCLEOTIDE SEQUENCE</scope>
    <source>
        <strain evidence="6">CHK184-25365</strain>
    </source>
</reference>